<dbReference type="InterPro" id="IPR015424">
    <property type="entry name" value="PyrdxlP-dep_Trfase"/>
</dbReference>
<dbReference type="Pfam" id="PF00202">
    <property type="entry name" value="Aminotran_3"/>
    <property type="match status" value="1"/>
</dbReference>
<dbReference type="InterPro" id="IPR015422">
    <property type="entry name" value="PyrdxlP-dep_Trfase_small"/>
</dbReference>
<comment type="caution">
    <text evidence="4">The sequence shown here is derived from an EMBL/GenBank/DDBJ whole genome shotgun (WGS) entry which is preliminary data.</text>
</comment>
<protein>
    <submittedName>
        <fullName evidence="4">Aminotransferase class III-fold pyridoxal phosphate-dependent enzyme</fullName>
    </submittedName>
</protein>
<dbReference type="Gene3D" id="3.40.640.10">
    <property type="entry name" value="Type I PLP-dependent aspartate aminotransferase-like (Major domain)"/>
    <property type="match status" value="1"/>
</dbReference>
<dbReference type="Gene3D" id="3.90.1150.10">
    <property type="entry name" value="Aspartate Aminotransferase, domain 1"/>
    <property type="match status" value="1"/>
</dbReference>
<evidence type="ECO:0000313" key="4">
    <source>
        <dbReference type="EMBL" id="KAA9105530.1"/>
    </source>
</evidence>
<dbReference type="RefSeq" id="WP_150450262.1">
    <property type="nucleotide sequence ID" value="NZ_VYSA01000005.1"/>
</dbReference>
<reference evidence="5" key="1">
    <citation type="submission" date="2019-09" db="EMBL/GenBank/DDBJ databases">
        <title>Mumia zhuanghuii sp. nov. isolated from the intestinal contents of plateau pika (Ochotona curzoniae) in the Qinghai-Tibet plateau of China.</title>
        <authorList>
            <person name="Tian Z."/>
        </authorList>
    </citation>
    <scope>NUCLEOTIDE SEQUENCE [LARGE SCALE GENOMIC DNA]</scope>
    <source>
        <strain evidence="5">JCM 30598</strain>
    </source>
</reference>
<sequence>MPTRSTIMDTNSFRAEHADALDDVTRELTAKREALLGASYRLFYRNPVHVVRGQGAYLWDASGRKYLDVYNNVPSVGHAHPAVVAAVSAQMATLNTHTRYLHGSVLAYAEDLLSTLPGELDQIMFMCTGSEANDLAIRVARAYTGGTGIILTSEAYHGNTELTSAHSPALGSSQPLDPAARLVSPPDGYRADWAADGSVGQWFAARVQEQIDAMREQGVPFAGLLIDSVFSSDGVFTGEPGMLAPAFDVVHRNGGVVIADEVQPGFARTGDAFWGFGRHGVVPDIVTMGKPMGAGMPISGMAAKREVLEAFSLKVPYFNTFGGNPVSIAAAQAVLDTIRGEALQERARTVGAELRASLTALADRFDVIGDVRGAGQFTGLELVTSRSTKQPATALALDVIEGMRERGVLTSVAGPSGNILKLRPTLAFQSGDIDWLMESLTDALVQALETRP</sequence>
<gene>
    <name evidence="4" type="ORF">F6B43_17290</name>
</gene>
<name>A0A5J5IZ09_9MICO</name>
<dbReference type="OrthoDB" id="9801834at2"/>
<dbReference type="EMBL" id="VYSA01000005">
    <property type="protein sequence ID" value="KAA9105530.1"/>
    <property type="molecule type" value="Genomic_DNA"/>
</dbReference>
<dbReference type="InterPro" id="IPR005814">
    <property type="entry name" value="Aminotrans_3"/>
</dbReference>
<dbReference type="CDD" id="cd00610">
    <property type="entry name" value="OAT_like"/>
    <property type="match status" value="1"/>
</dbReference>
<evidence type="ECO:0000313" key="5">
    <source>
        <dbReference type="Proteomes" id="UP000325827"/>
    </source>
</evidence>
<accession>A0A5J5IZ09</accession>
<evidence type="ECO:0000256" key="2">
    <source>
        <dbReference type="ARBA" id="ARBA00022898"/>
    </source>
</evidence>
<dbReference type="GO" id="GO:0008483">
    <property type="term" value="F:transaminase activity"/>
    <property type="evidence" value="ECO:0007669"/>
    <property type="project" value="UniProtKB-KW"/>
</dbReference>
<dbReference type="PIRSF" id="PIRSF000521">
    <property type="entry name" value="Transaminase_4ab_Lys_Orn"/>
    <property type="match status" value="1"/>
</dbReference>
<organism evidence="4 5">
    <name type="scientific">Microbacterium rhizomatis</name>
    <dbReference type="NCBI Taxonomy" id="1631477"/>
    <lineage>
        <taxon>Bacteria</taxon>
        <taxon>Bacillati</taxon>
        <taxon>Actinomycetota</taxon>
        <taxon>Actinomycetes</taxon>
        <taxon>Micrococcales</taxon>
        <taxon>Microbacteriaceae</taxon>
        <taxon>Microbacterium</taxon>
    </lineage>
</organism>
<proteinExistence type="inferred from homology"/>
<dbReference type="GO" id="GO:0030170">
    <property type="term" value="F:pyridoxal phosphate binding"/>
    <property type="evidence" value="ECO:0007669"/>
    <property type="project" value="InterPro"/>
</dbReference>
<dbReference type="InterPro" id="IPR049704">
    <property type="entry name" value="Aminotrans_3_PPA_site"/>
</dbReference>
<keyword evidence="2 3" id="KW-0663">Pyridoxal phosphate</keyword>
<comment type="similarity">
    <text evidence="1 3">Belongs to the class-III pyridoxal-phosphate-dependent aminotransferase family.</text>
</comment>
<keyword evidence="5" id="KW-1185">Reference proteome</keyword>
<evidence type="ECO:0000256" key="1">
    <source>
        <dbReference type="ARBA" id="ARBA00008954"/>
    </source>
</evidence>
<keyword evidence="4" id="KW-0808">Transferase</keyword>
<dbReference type="PANTHER" id="PTHR45688">
    <property type="match status" value="1"/>
</dbReference>
<keyword evidence="4" id="KW-0032">Aminotransferase</keyword>
<dbReference type="PANTHER" id="PTHR45688:SF13">
    <property type="entry name" value="ALANINE--GLYOXYLATE AMINOTRANSFERASE 2-LIKE"/>
    <property type="match status" value="1"/>
</dbReference>
<dbReference type="SUPFAM" id="SSF53383">
    <property type="entry name" value="PLP-dependent transferases"/>
    <property type="match status" value="1"/>
</dbReference>
<dbReference type="PROSITE" id="PS00600">
    <property type="entry name" value="AA_TRANSFER_CLASS_3"/>
    <property type="match status" value="1"/>
</dbReference>
<dbReference type="AlphaFoldDB" id="A0A5J5IZ09"/>
<dbReference type="Proteomes" id="UP000325827">
    <property type="component" value="Unassembled WGS sequence"/>
</dbReference>
<dbReference type="InterPro" id="IPR015421">
    <property type="entry name" value="PyrdxlP-dep_Trfase_major"/>
</dbReference>
<evidence type="ECO:0000256" key="3">
    <source>
        <dbReference type="RuleBase" id="RU003560"/>
    </source>
</evidence>